<reference evidence="5" key="3">
    <citation type="submission" date="2024-03" db="EMBL/GenBank/DDBJ databases">
        <title>The Genome Sequence of Enterococcus sp. DIV0238c.</title>
        <authorList>
            <consortium name="The Broad Institute Genomics Platform"/>
            <consortium name="The Broad Institute Microbial Omics Core"/>
            <consortium name="The Broad Institute Genomic Center for Infectious Diseases"/>
            <person name="Earl A."/>
            <person name="Manson A."/>
            <person name="Gilmore M."/>
            <person name="Schwartman J."/>
            <person name="Shea T."/>
            <person name="Abouelleil A."/>
            <person name="Cao P."/>
            <person name="Chapman S."/>
            <person name="Cusick C."/>
            <person name="Young S."/>
            <person name="Neafsey D."/>
            <person name="Nusbaum C."/>
            <person name="Birren B."/>
        </authorList>
    </citation>
    <scope>NUCLEOTIDE SEQUENCE</scope>
    <source>
        <strain evidence="5">9D6_DIV0238</strain>
    </source>
</reference>
<evidence type="ECO:0000259" key="3">
    <source>
        <dbReference type="Pfam" id="PF02275"/>
    </source>
</evidence>
<dbReference type="Proteomes" id="UP000196151">
    <property type="component" value="Chromosome"/>
</dbReference>
<dbReference type="EMBL" id="NIBQ01000003">
    <property type="protein sequence ID" value="OUZ30589.1"/>
    <property type="molecule type" value="Genomic_DNA"/>
</dbReference>
<dbReference type="GO" id="GO:0016787">
    <property type="term" value="F:hydrolase activity"/>
    <property type="evidence" value="ECO:0007669"/>
    <property type="project" value="UniProtKB-KW"/>
</dbReference>
<dbReference type="CDD" id="cd00542">
    <property type="entry name" value="Ntn_PVA"/>
    <property type="match status" value="1"/>
</dbReference>
<dbReference type="PANTHER" id="PTHR35527:SF2">
    <property type="entry name" value="HYDROLASE"/>
    <property type="match status" value="1"/>
</dbReference>
<evidence type="ECO:0000313" key="4">
    <source>
        <dbReference type="EMBL" id="OUZ30589.1"/>
    </source>
</evidence>
<keyword evidence="6" id="KW-1185">Reference proteome</keyword>
<dbReference type="PANTHER" id="PTHR35527">
    <property type="entry name" value="CHOLOYLGLYCINE HYDROLASE"/>
    <property type="match status" value="1"/>
</dbReference>
<dbReference type="OrthoDB" id="9794717at2"/>
<evidence type="ECO:0000256" key="2">
    <source>
        <dbReference type="ARBA" id="ARBA00022801"/>
    </source>
</evidence>
<accession>A0A200J163</accession>
<gene>
    <name evidence="5" type="ORF">A5889_002187</name>
    <name evidence="4" type="ORF">A5889_002877</name>
</gene>
<organism evidence="4">
    <name type="scientific">Candidatus Enterococcus dunnyi</name>
    <dbReference type="NCBI Taxonomy" id="1834192"/>
    <lineage>
        <taxon>Bacteria</taxon>
        <taxon>Bacillati</taxon>
        <taxon>Bacillota</taxon>
        <taxon>Bacilli</taxon>
        <taxon>Lactobacillales</taxon>
        <taxon>Enterococcaceae</taxon>
        <taxon>Enterococcus</taxon>
    </lineage>
</organism>
<dbReference type="Pfam" id="PF02275">
    <property type="entry name" value="CBAH"/>
    <property type="match status" value="1"/>
</dbReference>
<proteinExistence type="inferred from homology"/>
<reference evidence="5" key="2">
    <citation type="submission" date="2017-05" db="EMBL/GenBank/DDBJ databases">
        <authorList>
            <consortium name="The Broad Institute Genomics Platform"/>
            <consortium name="The Broad Institute Genomic Center for Infectious Diseases"/>
            <person name="Earl A."/>
            <person name="Manson A."/>
            <person name="Schwartman J."/>
            <person name="Gilmore M."/>
            <person name="Abouelleil A."/>
            <person name="Cao P."/>
            <person name="Chapman S."/>
            <person name="Cusick C."/>
            <person name="Shea T."/>
            <person name="Young S."/>
            <person name="Neafsey D."/>
            <person name="Nusbaum C."/>
            <person name="Birren B."/>
        </authorList>
    </citation>
    <scope>NUCLEOTIDE SEQUENCE</scope>
    <source>
        <strain evidence="5">9D6_DIV0238</strain>
    </source>
</reference>
<reference evidence="4" key="1">
    <citation type="submission" date="2017-05" db="EMBL/GenBank/DDBJ databases">
        <title>The Genome Sequence of Enterococcus sp. 9D6_DIV0238.</title>
        <authorList>
            <consortium name="The Broad Institute Genomics Platform"/>
            <consortium name="The Broad Institute Genomic Center for Infectious Diseases"/>
            <person name="Earl A."/>
            <person name="Manson A."/>
            <person name="Schwartman J."/>
            <person name="Gilmore M."/>
            <person name="Abouelleil A."/>
            <person name="Cao P."/>
            <person name="Chapman S."/>
            <person name="Cusick C."/>
            <person name="Shea T."/>
            <person name="Young S."/>
            <person name="Neafsey D."/>
            <person name="Nusbaum C."/>
            <person name="Birren B."/>
        </authorList>
    </citation>
    <scope>NUCLEOTIDE SEQUENCE [LARGE SCALE GENOMIC DNA]</scope>
    <source>
        <strain evidence="4">9D6_DIV0238</strain>
    </source>
</reference>
<protein>
    <submittedName>
        <fullName evidence="5">Choloylglycine hydrolase</fullName>
    </submittedName>
</protein>
<sequence length="330" mass="37230">MCTSITMTTDEQDVLLARTMDFGVVLEAEPTFIPRKKFVFNNDDSDNHKNDYAFVGMARQENDAFIFADGLNEKGLSCATLYFSGYADYNDQAHDKTYPLAPHDVVPFLLSSCATVREAAEVMENAQIENIPLDFLETVLPLHWVVTDASGQSIVIEYIDEILQIHDNTVGVMTNSPDYLWHVTNLRNYIGLSTTQKTEFQLQNIIMRPFGEGAGSFGLPGDFTSPSRFIRAAFLKSCLQEVESEVDAVTAAFHVLSNVSVPKGLVQTTDSYDYTQYTSIMMNSSLKYYYKTYNNQRIRCIDLTAEDFDAPNGKIWSSSDTEDILYRNKK</sequence>
<feature type="domain" description="Choloylglycine hydrolase/NAAA C-terminal" evidence="3">
    <location>
        <begin position="2"/>
        <end position="312"/>
    </location>
</feature>
<comment type="similarity">
    <text evidence="1">Belongs to the peptidase C59 family.</text>
</comment>
<dbReference type="RefSeq" id="WP_087641931.1">
    <property type="nucleotide sequence ID" value="NZ_CP147246.1"/>
</dbReference>
<dbReference type="Gene3D" id="3.60.60.10">
    <property type="entry name" value="Penicillin V Acylase, Chain A"/>
    <property type="match status" value="1"/>
</dbReference>
<dbReference type="SUPFAM" id="SSF56235">
    <property type="entry name" value="N-terminal nucleophile aminohydrolases (Ntn hydrolases)"/>
    <property type="match status" value="1"/>
</dbReference>
<dbReference type="AlphaFoldDB" id="A0A200J163"/>
<dbReference type="InterPro" id="IPR029132">
    <property type="entry name" value="CBAH/NAAA_C"/>
</dbReference>
<dbReference type="InterPro" id="IPR052193">
    <property type="entry name" value="Peptidase_C59"/>
</dbReference>
<evidence type="ECO:0000313" key="6">
    <source>
        <dbReference type="Proteomes" id="UP000196151"/>
    </source>
</evidence>
<keyword evidence="2 5" id="KW-0378">Hydrolase</keyword>
<evidence type="ECO:0000313" key="5">
    <source>
        <dbReference type="EMBL" id="WYJ94674.1"/>
    </source>
</evidence>
<dbReference type="InterPro" id="IPR029055">
    <property type="entry name" value="Ntn_hydrolases_N"/>
</dbReference>
<dbReference type="EMBL" id="CP147246">
    <property type="protein sequence ID" value="WYJ94674.1"/>
    <property type="molecule type" value="Genomic_DNA"/>
</dbReference>
<name>A0A200J163_9ENTE</name>
<evidence type="ECO:0000256" key="1">
    <source>
        <dbReference type="ARBA" id="ARBA00006625"/>
    </source>
</evidence>